<feature type="domain" description="CBM-cenC" evidence="2">
    <location>
        <begin position="67"/>
        <end position="209"/>
    </location>
</feature>
<organism evidence="3 4">
    <name type="scientific">Paenibacillus phytohabitans</name>
    <dbReference type="NCBI Taxonomy" id="2654978"/>
    <lineage>
        <taxon>Bacteria</taxon>
        <taxon>Bacillati</taxon>
        <taxon>Bacillota</taxon>
        <taxon>Bacilli</taxon>
        <taxon>Bacillales</taxon>
        <taxon>Paenibacillaceae</taxon>
        <taxon>Paenibacillus</taxon>
    </lineage>
</organism>
<dbReference type="SUPFAM" id="SSF49785">
    <property type="entry name" value="Galactose-binding domain-like"/>
    <property type="match status" value="2"/>
</dbReference>
<dbReference type="InterPro" id="IPR006530">
    <property type="entry name" value="YD"/>
</dbReference>
<dbReference type="InterPro" id="IPR003305">
    <property type="entry name" value="CenC_carb-bd"/>
</dbReference>
<dbReference type="RefSeq" id="WP_171717204.1">
    <property type="nucleotide sequence ID" value="NZ_WHOB01000024.1"/>
</dbReference>
<protein>
    <recommendedName>
        <fullName evidence="2">CBM-cenC domain-containing protein</fullName>
    </recommendedName>
</protein>
<feature type="domain" description="CBM-cenC" evidence="2">
    <location>
        <begin position="232"/>
        <end position="374"/>
    </location>
</feature>
<reference evidence="3 4" key="1">
    <citation type="submission" date="2019-10" db="EMBL/GenBank/DDBJ databases">
        <title>Description of Paenibacillus terricola sp. nov.</title>
        <authorList>
            <person name="Carlier A."/>
            <person name="Qi S."/>
        </authorList>
    </citation>
    <scope>NUCLEOTIDE SEQUENCE [LARGE SCALE GENOMIC DNA]</scope>
    <source>
        <strain evidence="3 4">LMG 31459</strain>
    </source>
</reference>
<evidence type="ECO:0000259" key="2">
    <source>
        <dbReference type="Pfam" id="PF02018"/>
    </source>
</evidence>
<keyword evidence="1" id="KW-0378">Hydrolase</keyword>
<dbReference type="Pfam" id="PF02018">
    <property type="entry name" value="CBM_4_9"/>
    <property type="match status" value="3"/>
</dbReference>
<comment type="caution">
    <text evidence="3">The sequence shown here is derived from an EMBL/GenBank/DDBJ whole genome shotgun (WGS) entry which is preliminary data.</text>
</comment>
<accession>A0ABX1YGM8</accession>
<feature type="domain" description="CBM-cenC" evidence="2">
    <location>
        <begin position="398"/>
        <end position="540"/>
    </location>
</feature>
<evidence type="ECO:0000313" key="4">
    <source>
        <dbReference type="Proteomes" id="UP000596857"/>
    </source>
</evidence>
<dbReference type="Gene3D" id="2.60.120.260">
    <property type="entry name" value="Galactose-binding domain-like"/>
    <property type="match status" value="3"/>
</dbReference>
<dbReference type="NCBIfam" id="TIGR01643">
    <property type="entry name" value="YD_repeat_2x"/>
    <property type="match status" value="1"/>
</dbReference>
<evidence type="ECO:0000256" key="1">
    <source>
        <dbReference type="ARBA" id="ARBA00022801"/>
    </source>
</evidence>
<sequence>MLKKTAYLVICLLLFLSLVIPSIDAKSGTNYIYNKNGQLVELSNSNGNLEMKYDKNGNLIERSKSDNLLANSGFENYSGFENVADGWDRYMASGVKGTYEVITAGATEGKQAQKLTVSSFPNTGDGANVSQAIFVQGGQSYSVKGRLKLADMKNAKFEMIVFFYDANNQLIGGQTPVEYRHNTSDWVTFAGNVTAPAGVTSARVHMHLSSTASNGQGTFYLDGVNTTLQGDSNLVFNGGFESDKRSDGAADGWDRYMGSGVKGTYEVITAGATEGQQAQRLTVSSFPNTGDGANVSQAIFVQGGQSYSVKGKLKLADMKNAKFEMIVFFYDANNQLVGGQTPVQYTGNTIDWVTFAGNVTVPAGATSARVHMHLSATASNGQGAVYLDGVTATLQGDSNLVFNGSFESNKRKDGVSDGWDQYMAYGVKGAYEVITAGATEGQQVQKLTVSSFPNTGDGANVSQAIFVHEGQSYTVKGKLKLADMKNAKFEMIVFFYDMNNQLVSGQTPVDYTHNSADWVAFAGNVTAPTGAISARVHMHLSSTASNGQGTVYLDGVSIIGY</sequence>
<gene>
    <name evidence="3" type="ORF">GC101_10500</name>
</gene>
<name>A0ABX1YGM8_9BACL</name>
<proteinExistence type="predicted"/>
<evidence type="ECO:0000313" key="3">
    <source>
        <dbReference type="EMBL" id="NOU79311.1"/>
    </source>
</evidence>
<dbReference type="EMBL" id="WHOB01000024">
    <property type="protein sequence ID" value="NOU79311.1"/>
    <property type="molecule type" value="Genomic_DNA"/>
</dbReference>
<dbReference type="Proteomes" id="UP000596857">
    <property type="component" value="Unassembled WGS sequence"/>
</dbReference>
<keyword evidence="4" id="KW-1185">Reference proteome</keyword>
<dbReference type="InterPro" id="IPR008979">
    <property type="entry name" value="Galactose-bd-like_sf"/>
</dbReference>